<dbReference type="InterPro" id="IPR016186">
    <property type="entry name" value="C-type_lectin-like/link_sf"/>
</dbReference>
<evidence type="ECO:0000259" key="2">
    <source>
        <dbReference type="PROSITE" id="PS50041"/>
    </source>
</evidence>
<dbReference type="InterPro" id="IPR016187">
    <property type="entry name" value="CTDL_fold"/>
</dbReference>
<evidence type="ECO:0000313" key="3">
    <source>
        <dbReference type="Proteomes" id="UP000694845"/>
    </source>
</evidence>
<dbReference type="GeneID" id="110978698"/>
<accession>A0A8B7YAL4</accession>
<proteinExistence type="predicted"/>
<feature type="chain" id="PRO_5034875666" evidence="1">
    <location>
        <begin position="19"/>
        <end position="162"/>
    </location>
</feature>
<dbReference type="SMART" id="SM00034">
    <property type="entry name" value="CLECT"/>
    <property type="match status" value="1"/>
</dbReference>
<dbReference type="PROSITE" id="PS50041">
    <property type="entry name" value="C_TYPE_LECTIN_2"/>
    <property type="match status" value="1"/>
</dbReference>
<dbReference type="Pfam" id="PF00059">
    <property type="entry name" value="Lectin_C"/>
    <property type="match status" value="1"/>
</dbReference>
<evidence type="ECO:0000256" key="1">
    <source>
        <dbReference type="SAM" id="SignalP"/>
    </source>
</evidence>
<feature type="domain" description="C-type lectin" evidence="2">
    <location>
        <begin position="43"/>
        <end position="153"/>
    </location>
</feature>
<dbReference type="AlphaFoldDB" id="A0A8B7YAL4"/>
<gene>
    <name evidence="4" type="primary">LOC110978698</name>
</gene>
<protein>
    <submittedName>
        <fullName evidence="4">Ladderlectin-like</fullName>
    </submittedName>
</protein>
<dbReference type="KEGG" id="aplc:110978698"/>
<evidence type="ECO:0000313" key="4">
    <source>
        <dbReference type="RefSeq" id="XP_022089592.1"/>
    </source>
</evidence>
<dbReference type="CDD" id="cd00037">
    <property type="entry name" value="CLECT"/>
    <property type="match status" value="1"/>
</dbReference>
<dbReference type="Proteomes" id="UP000694845">
    <property type="component" value="Unplaced"/>
</dbReference>
<keyword evidence="1" id="KW-0732">Signal</keyword>
<name>A0A8B7YAL4_ACAPL</name>
<dbReference type="OrthoDB" id="8950604at2759"/>
<keyword evidence="3" id="KW-1185">Reference proteome</keyword>
<sequence>MLLKQFILGLMSLHLVMGGTGGNERCVMTIGGRGMCPPTWIQWGDKCYRATQPMGWFEAKQECIQMGSVLVRPQSDEQNEFLARITPEFWINCNNLQREGVWVCLDGTVAVQYPNWEKEEPNIGLGKEHCAEVWKPGPRNDGTCDSQNPAICKQPMVPRLHF</sequence>
<dbReference type="OMA" id="SCIISER"/>
<dbReference type="RefSeq" id="XP_022089592.1">
    <property type="nucleotide sequence ID" value="XM_022233900.1"/>
</dbReference>
<organism evidence="3 4">
    <name type="scientific">Acanthaster planci</name>
    <name type="common">Crown-of-thorns starfish</name>
    <dbReference type="NCBI Taxonomy" id="133434"/>
    <lineage>
        <taxon>Eukaryota</taxon>
        <taxon>Metazoa</taxon>
        <taxon>Echinodermata</taxon>
        <taxon>Eleutherozoa</taxon>
        <taxon>Asterozoa</taxon>
        <taxon>Asteroidea</taxon>
        <taxon>Valvatacea</taxon>
        <taxon>Valvatida</taxon>
        <taxon>Acanthasteridae</taxon>
        <taxon>Acanthaster</taxon>
    </lineage>
</organism>
<dbReference type="PANTHER" id="PTHR22803">
    <property type="entry name" value="MANNOSE, PHOSPHOLIPASE, LECTIN RECEPTOR RELATED"/>
    <property type="match status" value="1"/>
</dbReference>
<dbReference type="InterPro" id="IPR001304">
    <property type="entry name" value="C-type_lectin-like"/>
</dbReference>
<dbReference type="Gene3D" id="3.10.100.10">
    <property type="entry name" value="Mannose-Binding Protein A, subunit A"/>
    <property type="match status" value="1"/>
</dbReference>
<dbReference type="InterPro" id="IPR050111">
    <property type="entry name" value="C-type_lectin/snaclec_domain"/>
</dbReference>
<reference evidence="4" key="1">
    <citation type="submission" date="2025-08" db="UniProtKB">
        <authorList>
            <consortium name="RefSeq"/>
        </authorList>
    </citation>
    <scope>IDENTIFICATION</scope>
</reference>
<dbReference type="SUPFAM" id="SSF56436">
    <property type="entry name" value="C-type lectin-like"/>
    <property type="match status" value="1"/>
</dbReference>
<feature type="signal peptide" evidence="1">
    <location>
        <begin position="1"/>
        <end position="18"/>
    </location>
</feature>